<organism evidence="1 2">
    <name type="scientific">Robertmurraya beringensis</name>
    <dbReference type="NCBI Taxonomy" id="641660"/>
    <lineage>
        <taxon>Bacteria</taxon>
        <taxon>Bacillati</taxon>
        <taxon>Bacillota</taxon>
        <taxon>Bacilli</taxon>
        <taxon>Bacillales</taxon>
        <taxon>Bacillaceae</taxon>
        <taxon>Robertmurraya</taxon>
    </lineage>
</organism>
<dbReference type="RefSeq" id="WP_160546748.1">
    <property type="nucleotide sequence ID" value="NZ_JBHLUU010000096.1"/>
</dbReference>
<dbReference type="EMBL" id="JBHLUU010000096">
    <property type="protein sequence ID" value="MFC0476228.1"/>
    <property type="molecule type" value="Genomic_DNA"/>
</dbReference>
<reference evidence="1 2" key="1">
    <citation type="submission" date="2024-09" db="EMBL/GenBank/DDBJ databases">
        <authorList>
            <person name="Sun Q."/>
            <person name="Mori K."/>
        </authorList>
    </citation>
    <scope>NUCLEOTIDE SEQUENCE [LARGE SCALE GENOMIC DNA]</scope>
    <source>
        <strain evidence="1 2">CGMCC 1.9126</strain>
    </source>
</reference>
<dbReference type="Proteomes" id="UP001589738">
    <property type="component" value="Unassembled WGS sequence"/>
</dbReference>
<evidence type="ECO:0000313" key="1">
    <source>
        <dbReference type="EMBL" id="MFC0476228.1"/>
    </source>
</evidence>
<gene>
    <name evidence="1" type="ORF">ACFFHF_13395</name>
</gene>
<keyword evidence="2" id="KW-1185">Reference proteome</keyword>
<proteinExistence type="predicted"/>
<sequence>MEGTRVVHRNQEYIVMHDYKNGMVEIRNRNYKFDIRLVSIHELLFSSGQQEEYGQTG</sequence>
<protein>
    <submittedName>
        <fullName evidence="1">Uncharacterized protein</fullName>
    </submittedName>
</protein>
<name>A0ABV6KSB7_9BACI</name>
<comment type="caution">
    <text evidence="1">The sequence shown here is derived from an EMBL/GenBank/DDBJ whole genome shotgun (WGS) entry which is preliminary data.</text>
</comment>
<accession>A0ABV6KSB7</accession>
<evidence type="ECO:0000313" key="2">
    <source>
        <dbReference type="Proteomes" id="UP001589738"/>
    </source>
</evidence>